<sequence>MRLFFGLDFTGPDKLAIDQWRNKMLPSLAHPVAPGNFHITLAFLGETADNALERVYHAAHQVSGDSFSLHIDQTGYWSKPKVYWIGPTQIPSALDALVTQLRDKLNQQRISTDNRPYQPHISLFRKLRENPPAPLCAPDMYFDVKAFCLFESQSTTSGVRYRVMEHWPLTEPGSIREQLARGHFQ</sequence>
<dbReference type="Pfam" id="PF13563">
    <property type="entry name" value="2_5_RNA_ligase2"/>
    <property type="match status" value="1"/>
</dbReference>
<comment type="similarity">
    <text evidence="2">Belongs to the 2H phosphoesterase superfamily. ThpR family.</text>
</comment>
<comment type="caution">
    <text evidence="2">Lacks conserved residue(s) required for the propagation of feature annotation.</text>
</comment>
<comment type="function">
    <text evidence="2">Hydrolyzes RNA 2',3'-cyclic phosphodiester to an RNA 2'-phosphomonoester.</text>
</comment>
<evidence type="ECO:0000313" key="4">
    <source>
        <dbReference type="Proteomes" id="UP000663992"/>
    </source>
</evidence>
<dbReference type="InterPro" id="IPR004175">
    <property type="entry name" value="RNA_CPDase"/>
</dbReference>
<keyword evidence="4" id="KW-1185">Reference proteome</keyword>
<evidence type="ECO:0000313" key="3">
    <source>
        <dbReference type="EMBL" id="MBN7821006.1"/>
    </source>
</evidence>
<proteinExistence type="inferred from homology"/>
<dbReference type="HAMAP" id="MF_01940">
    <property type="entry name" value="RNA_CPDase"/>
    <property type="match status" value="1"/>
</dbReference>
<dbReference type="NCBIfam" id="TIGR02258">
    <property type="entry name" value="2_5_ligase"/>
    <property type="match status" value="1"/>
</dbReference>
<dbReference type="RefSeq" id="WP_206594855.1">
    <property type="nucleotide sequence ID" value="NZ_JAFKCS010000014.1"/>
</dbReference>
<dbReference type="PANTHER" id="PTHR35561:SF1">
    <property type="entry name" value="RNA 2',3'-CYCLIC PHOSPHODIESTERASE"/>
    <property type="match status" value="1"/>
</dbReference>
<comment type="caution">
    <text evidence="3">The sequence shown here is derived from an EMBL/GenBank/DDBJ whole genome shotgun (WGS) entry which is preliminary data.</text>
</comment>
<accession>A0ABS3CX91</accession>
<organism evidence="3 4">
    <name type="scientific">Bowmanella yangjiangensis</name>
    <dbReference type="NCBI Taxonomy" id="2811230"/>
    <lineage>
        <taxon>Bacteria</taxon>
        <taxon>Pseudomonadati</taxon>
        <taxon>Pseudomonadota</taxon>
        <taxon>Gammaproteobacteria</taxon>
        <taxon>Alteromonadales</taxon>
        <taxon>Alteromonadaceae</taxon>
        <taxon>Bowmanella</taxon>
    </lineage>
</organism>
<evidence type="ECO:0000256" key="2">
    <source>
        <dbReference type="HAMAP-Rule" id="MF_01940"/>
    </source>
</evidence>
<dbReference type="Proteomes" id="UP000663992">
    <property type="component" value="Unassembled WGS sequence"/>
</dbReference>
<dbReference type="PANTHER" id="PTHR35561">
    <property type="entry name" value="RNA 2',3'-CYCLIC PHOSPHODIESTERASE"/>
    <property type="match status" value="1"/>
</dbReference>
<keyword evidence="1 2" id="KW-0378">Hydrolase</keyword>
<evidence type="ECO:0000256" key="1">
    <source>
        <dbReference type="ARBA" id="ARBA00022801"/>
    </source>
</evidence>
<dbReference type="SUPFAM" id="SSF55144">
    <property type="entry name" value="LigT-like"/>
    <property type="match status" value="1"/>
</dbReference>
<dbReference type="EMBL" id="JAFKCS010000014">
    <property type="protein sequence ID" value="MBN7821006.1"/>
    <property type="molecule type" value="Genomic_DNA"/>
</dbReference>
<feature type="short sequence motif" description="HXTX 1" evidence="2">
    <location>
        <begin position="38"/>
        <end position="41"/>
    </location>
</feature>
<protein>
    <recommendedName>
        <fullName evidence="2">RNA 2',3'-cyclic phosphodiesterase</fullName>
        <shortName evidence="2">RNA 2',3'-CPDase</shortName>
        <ecNumber evidence="2">3.1.4.58</ecNumber>
    </recommendedName>
</protein>
<feature type="active site" description="Proton acceptor" evidence="2">
    <location>
        <position position="120"/>
    </location>
</feature>
<dbReference type="InterPro" id="IPR009097">
    <property type="entry name" value="Cyclic_Pdiesterase"/>
</dbReference>
<dbReference type="Gene3D" id="3.90.1140.10">
    <property type="entry name" value="Cyclic phosphodiesterase"/>
    <property type="match status" value="1"/>
</dbReference>
<gene>
    <name evidence="3" type="primary">thpR</name>
    <name evidence="3" type="ORF">J0A65_14140</name>
</gene>
<reference evidence="3 4" key="1">
    <citation type="submission" date="2021-03" db="EMBL/GenBank/DDBJ databases">
        <title>novel species isolated from a fishpond in China.</title>
        <authorList>
            <person name="Lu H."/>
            <person name="Cai Z."/>
        </authorList>
    </citation>
    <scope>NUCLEOTIDE SEQUENCE [LARGE SCALE GENOMIC DNA]</scope>
    <source>
        <strain evidence="3 4">Y57</strain>
    </source>
</reference>
<dbReference type="EC" id="3.1.4.58" evidence="2"/>
<feature type="active site" description="Proton donor" evidence="2">
    <location>
        <position position="38"/>
    </location>
</feature>
<comment type="catalytic activity">
    <reaction evidence="2">
        <text>a 3'-end 2',3'-cyclophospho-ribonucleotide-RNA + H2O = a 3'-end 2'-phospho-ribonucleotide-RNA + H(+)</text>
        <dbReference type="Rhea" id="RHEA:11828"/>
        <dbReference type="Rhea" id="RHEA-COMP:10464"/>
        <dbReference type="Rhea" id="RHEA-COMP:17353"/>
        <dbReference type="ChEBI" id="CHEBI:15377"/>
        <dbReference type="ChEBI" id="CHEBI:15378"/>
        <dbReference type="ChEBI" id="CHEBI:83064"/>
        <dbReference type="ChEBI" id="CHEBI:173113"/>
        <dbReference type="EC" id="3.1.4.58"/>
    </reaction>
</comment>
<name>A0ABS3CX91_9ALTE</name>